<proteinExistence type="predicted"/>
<keyword evidence="3" id="KW-1185">Reference proteome</keyword>
<dbReference type="EMBL" id="SOCP01000036">
    <property type="protein sequence ID" value="TDV35309.1"/>
    <property type="molecule type" value="Genomic_DNA"/>
</dbReference>
<dbReference type="AlphaFoldDB" id="A0A4R7URT1"/>
<sequence length="120" mass="12531">MWRSTAVTPGRTSRHSAESSQDRIDSSAGTAMPISWVAAMAASAMTSLSKRMAVGRSRAESSLRAARAPPSPVSSACSVLDHASRCSSAARVNASSLRAVCVNTTGPAIRAMRRWPSAAR</sequence>
<organism evidence="2 3">
    <name type="scientific">Actinophytocola oryzae</name>
    <dbReference type="NCBI Taxonomy" id="502181"/>
    <lineage>
        <taxon>Bacteria</taxon>
        <taxon>Bacillati</taxon>
        <taxon>Actinomycetota</taxon>
        <taxon>Actinomycetes</taxon>
        <taxon>Pseudonocardiales</taxon>
        <taxon>Pseudonocardiaceae</taxon>
    </lineage>
</organism>
<feature type="region of interest" description="Disordered" evidence="1">
    <location>
        <begin position="1"/>
        <end position="27"/>
    </location>
</feature>
<gene>
    <name evidence="2" type="ORF">CLV71_13624</name>
</gene>
<feature type="compositionally biased region" description="Basic and acidic residues" evidence="1">
    <location>
        <begin position="15"/>
        <end position="25"/>
    </location>
</feature>
<feature type="compositionally biased region" description="Polar residues" evidence="1">
    <location>
        <begin position="1"/>
        <end position="11"/>
    </location>
</feature>
<name>A0A4R7URT1_9PSEU</name>
<accession>A0A4R7URT1</accession>
<protein>
    <submittedName>
        <fullName evidence="2">Uncharacterized protein</fullName>
    </submittedName>
</protein>
<evidence type="ECO:0000256" key="1">
    <source>
        <dbReference type="SAM" id="MobiDB-lite"/>
    </source>
</evidence>
<evidence type="ECO:0000313" key="3">
    <source>
        <dbReference type="Proteomes" id="UP000294927"/>
    </source>
</evidence>
<reference evidence="2 3" key="1">
    <citation type="submission" date="2019-03" db="EMBL/GenBank/DDBJ databases">
        <title>Genomic Encyclopedia of Archaeal and Bacterial Type Strains, Phase II (KMG-II): from individual species to whole genera.</title>
        <authorList>
            <person name="Goeker M."/>
        </authorList>
    </citation>
    <scope>NUCLEOTIDE SEQUENCE [LARGE SCALE GENOMIC DNA]</scope>
    <source>
        <strain evidence="2 3">DSM 45499</strain>
    </source>
</reference>
<comment type="caution">
    <text evidence="2">The sequence shown here is derived from an EMBL/GenBank/DDBJ whole genome shotgun (WGS) entry which is preliminary data.</text>
</comment>
<evidence type="ECO:0000313" key="2">
    <source>
        <dbReference type="EMBL" id="TDV35309.1"/>
    </source>
</evidence>
<dbReference type="Proteomes" id="UP000294927">
    <property type="component" value="Unassembled WGS sequence"/>
</dbReference>